<dbReference type="InterPro" id="IPR020004">
    <property type="entry name" value="UDP-GlcNAc_Epase"/>
</dbReference>
<dbReference type="GO" id="GO:0004553">
    <property type="term" value="F:hydrolase activity, hydrolyzing O-glycosyl compounds"/>
    <property type="evidence" value="ECO:0007669"/>
    <property type="project" value="InterPro"/>
</dbReference>
<dbReference type="InterPro" id="IPR029767">
    <property type="entry name" value="WecB-like"/>
</dbReference>
<dbReference type="Gene3D" id="3.40.50.2000">
    <property type="entry name" value="Glycogen Phosphorylase B"/>
    <property type="match status" value="2"/>
</dbReference>
<gene>
    <name evidence="2" type="ORF">A7L45_12140</name>
</gene>
<dbReference type="GO" id="GO:0006047">
    <property type="term" value="P:UDP-N-acetylglucosamine metabolic process"/>
    <property type="evidence" value="ECO:0007669"/>
    <property type="project" value="InterPro"/>
</dbReference>
<protein>
    <submittedName>
        <fullName evidence="2">UDP-N-acetyl-D-glucosamine 2-epimerase, UDP-hydrolysing</fullName>
    </submittedName>
</protein>
<dbReference type="Proteomes" id="UP000182569">
    <property type="component" value="Chromosome"/>
</dbReference>
<evidence type="ECO:0000313" key="3">
    <source>
        <dbReference type="Proteomes" id="UP000182569"/>
    </source>
</evidence>
<sequence length="382" mass="42753">MKRKIAVITGTRADYGIFYYVLKEIEKHEDLDLKLIVCGMHLCPEYGMTVNEIEKDGFDIADKFETILASDTGASMAKSIGLSIISMAQSFDRIKPDLLLILGDRGEMLAAATAAIHMNIPVAHIHGGEVTGTVDESVRHAITKLSHIHFPANEDSKQRIIKLGEKEKNIYVVGAPGLDYIKKTQYISRSEMLKKFELKDDKIFLLTQHPVTTERDMVECQIRETLDAVVELGYQTIVSYPNSDNGGREIIKVIEEYRAKYPFLKVFRNLSQVEYLSFLDIAAVMIGNSSSGIIEAPSFKLPVVNIGSRQDGRLRASNIIDVPYGKESVIRGIKKAIYDEGFKNQLENCTNPYGDGNASGKIAQIISEVKLDRELIQKRITY</sequence>
<dbReference type="Pfam" id="PF02350">
    <property type="entry name" value="Epimerase_2"/>
    <property type="match status" value="1"/>
</dbReference>
<reference evidence="3" key="1">
    <citation type="journal article" date="2016" name="Front. Microbiol.">
        <title>Complete Genome Sequence of Clostridium estertheticum DSM 8809, a Microbe Identified in Spoiled Vacuum Packed Beef.</title>
        <authorList>
            <person name="Yu Z."/>
            <person name="Gunn L."/>
            <person name="Brennan E."/>
            <person name="Reid R."/>
            <person name="Wall P.G."/>
            <person name="Gaora O.P."/>
            <person name="Hurley D."/>
            <person name="Bolton D."/>
            <person name="Fanning S."/>
        </authorList>
    </citation>
    <scope>NUCLEOTIDE SEQUENCE [LARGE SCALE GENOMIC DNA]</scope>
    <source>
        <strain evidence="3">DSM 8809</strain>
    </source>
</reference>
<proteinExistence type="predicted"/>
<dbReference type="AlphaFoldDB" id="A0A1J0GH97"/>
<evidence type="ECO:0000313" key="2">
    <source>
        <dbReference type="EMBL" id="APC40772.1"/>
    </source>
</evidence>
<keyword evidence="3" id="KW-1185">Reference proteome</keyword>
<dbReference type="OrthoDB" id="9803238at2"/>
<dbReference type="PANTHER" id="PTHR43174:SF3">
    <property type="entry name" value="UDP-N-ACETYLGLUCOSAMINE 2-EPIMERASE"/>
    <property type="match status" value="1"/>
</dbReference>
<dbReference type="SUPFAM" id="SSF53756">
    <property type="entry name" value="UDP-Glycosyltransferase/glycogen phosphorylase"/>
    <property type="match status" value="1"/>
</dbReference>
<dbReference type="RefSeq" id="WP_071613062.1">
    <property type="nucleotide sequence ID" value="NZ_CP015756.1"/>
</dbReference>
<dbReference type="KEGG" id="ceu:A7L45_12140"/>
<evidence type="ECO:0000259" key="1">
    <source>
        <dbReference type="Pfam" id="PF02350"/>
    </source>
</evidence>
<dbReference type="InterPro" id="IPR003331">
    <property type="entry name" value="UDP_GlcNAc_Epimerase_2_dom"/>
</dbReference>
<dbReference type="CDD" id="cd03786">
    <property type="entry name" value="GTB_UDP-GlcNAc_2-Epimerase"/>
    <property type="match status" value="1"/>
</dbReference>
<dbReference type="NCBIfam" id="TIGR03568">
    <property type="entry name" value="NeuC_NnaA"/>
    <property type="match status" value="1"/>
</dbReference>
<dbReference type="STRING" id="1552.A7L45_12140"/>
<dbReference type="PANTHER" id="PTHR43174">
    <property type="entry name" value="UDP-N-ACETYLGLUCOSAMINE 2-EPIMERASE"/>
    <property type="match status" value="1"/>
</dbReference>
<name>A0A1J0GH97_9CLOT</name>
<feature type="domain" description="UDP-N-acetylglucosamine 2-epimerase" evidence="1">
    <location>
        <begin position="23"/>
        <end position="366"/>
    </location>
</feature>
<accession>A0A1J0GH97</accession>
<organism evidence="2 3">
    <name type="scientific">Clostridium estertheticum subsp. estertheticum</name>
    <dbReference type="NCBI Taxonomy" id="1552"/>
    <lineage>
        <taxon>Bacteria</taxon>
        <taxon>Bacillati</taxon>
        <taxon>Bacillota</taxon>
        <taxon>Clostridia</taxon>
        <taxon>Eubacteriales</taxon>
        <taxon>Clostridiaceae</taxon>
        <taxon>Clostridium</taxon>
    </lineage>
</organism>
<dbReference type="EMBL" id="CP015756">
    <property type="protein sequence ID" value="APC40772.1"/>
    <property type="molecule type" value="Genomic_DNA"/>
</dbReference>